<dbReference type="GO" id="GO:0000226">
    <property type="term" value="P:microtubule cytoskeleton organization"/>
    <property type="evidence" value="ECO:0007669"/>
    <property type="project" value="TreeGrafter"/>
</dbReference>
<dbReference type="PANTHER" id="PTHR24346">
    <property type="entry name" value="MAP/MICROTUBULE AFFINITY-REGULATING KINASE"/>
    <property type="match status" value="1"/>
</dbReference>
<dbReference type="RefSeq" id="XP_035870367.1">
    <property type="nucleotide sequence ID" value="XM_036014474.1"/>
</dbReference>
<evidence type="ECO:0000313" key="14">
    <source>
        <dbReference type="Proteomes" id="UP000504628"/>
    </source>
</evidence>
<dbReference type="InterPro" id="IPR000719">
    <property type="entry name" value="Prot_kinase_dom"/>
</dbReference>
<reference evidence="16" key="2">
    <citation type="submission" date="2025-04" db="UniProtKB">
        <authorList>
            <consortium name="RefSeq"/>
        </authorList>
    </citation>
    <scope>IDENTIFICATION</scope>
    <source>
        <tissue evidence="16">Muscle</tissue>
    </source>
</reference>
<dbReference type="InterPro" id="IPR008271">
    <property type="entry name" value="Ser/Thr_kinase_AS"/>
</dbReference>
<evidence type="ECO:0000256" key="7">
    <source>
        <dbReference type="ARBA" id="ARBA00047899"/>
    </source>
</evidence>
<keyword evidence="14" id="KW-1185">Reference proteome</keyword>
<dbReference type="Proteomes" id="UP000664940">
    <property type="component" value="Unassembled WGS sequence"/>
</dbReference>
<evidence type="ECO:0000256" key="4">
    <source>
        <dbReference type="ARBA" id="ARBA00022741"/>
    </source>
</evidence>
<dbReference type="AlphaFoldDB" id="A0A7E6CU13"/>
<evidence type="ECO:0000256" key="10">
    <source>
        <dbReference type="RuleBase" id="RU000304"/>
    </source>
</evidence>
<evidence type="ECO:0000256" key="3">
    <source>
        <dbReference type="ARBA" id="ARBA00022679"/>
    </source>
</evidence>
<sequence length="466" mass="51625">MSSDSAALSASEECLVAGYVLLSPIGRGAFSKVVVARHLVTGTEVAVKIIKKGGFAKVSQEAHVLMSLNHPNIITLFQVIDTQDRAFLFLEHVSRGHLFGYLRKNGPLAEEDARAKFRQMTSAVQYCHRKGVAHRDLKPGNILLDGENNIKLADFGLSTFSDDKLPVIGGTVSYVAPEVLRLEPCDGRKADAWSLGVILYRMVTGKLPFESTNFEERKQKILTGHFHIPDTVSLECQELLKKLLTLDPSHRITVEGVMGDQWVNIGYEEALRPYSEPPRGDIDPRVIERMEKLGYKKEDIEDSVSQRKYDDIMGTYMILKNTQTKMVGRTIRVRPCPNPVSSISLHATQESLSFGQKLEKCSSLPCYMQTRVPSPQGRLHRSLNTPPACLDAKTTSSLPSPALQRGPGGSRLPASETDAGTPGSPSGCRHGRQGVAKRILRFFLKCICCRPSTEKQHHKETRVKPI</sequence>
<gene>
    <name evidence="16" type="primary">LOC118497997</name>
    <name evidence="13" type="ORF">HJG60_012704</name>
</gene>
<evidence type="ECO:0000256" key="11">
    <source>
        <dbReference type="SAM" id="MobiDB-lite"/>
    </source>
</evidence>
<dbReference type="PROSITE" id="PS00107">
    <property type="entry name" value="PROTEIN_KINASE_ATP"/>
    <property type="match status" value="1"/>
</dbReference>
<dbReference type="SUPFAM" id="SSF56112">
    <property type="entry name" value="Protein kinase-like (PK-like)"/>
    <property type="match status" value="1"/>
</dbReference>
<evidence type="ECO:0000313" key="15">
    <source>
        <dbReference type="Proteomes" id="UP000664940"/>
    </source>
</evidence>
<organism evidence="14 16">
    <name type="scientific">Phyllostomus discolor</name>
    <name type="common">pale spear-nosed bat</name>
    <dbReference type="NCBI Taxonomy" id="89673"/>
    <lineage>
        <taxon>Eukaryota</taxon>
        <taxon>Metazoa</taxon>
        <taxon>Chordata</taxon>
        <taxon>Craniata</taxon>
        <taxon>Vertebrata</taxon>
        <taxon>Euteleostomi</taxon>
        <taxon>Mammalia</taxon>
        <taxon>Eutheria</taxon>
        <taxon>Laurasiatheria</taxon>
        <taxon>Chiroptera</taxon>
        <taxon>Yangochiroptera</taxon>
        <taxon>Phyllostomidae</taxon>
        <taxon>Phyllostominae</taxon>
        <taxon>Phyllostomus</taxon>
    </lineage>
</organism>
<evidence type="ECO:0000256" key="5">
    <source>
        <dbReference type="ARBA" id="ARBA00022777"/>
    </source>
</evidence>
<comment type="catalytic activity">
    <reaction evidence="7">
        <text>L-threonyl-[protein] + ATP = O-phospho-L-threonyl-[protein] + ADP + H(+)</text>
        <dbReference type="Rhea" id="RHEA:46608"/>
        <dbReference type="Rhea" id="RHEA-COMP:11060"/>
        <dbReference type="Rhea" id="RHEA-COMP:11605"/>
        <dbReference type="ChEBI" id="CHEBI:15378"/>
        <dbReference type="ChEBI" id="CHEBI:30013"/>
        <dbReference type="ChEBI" id="CHEBI:30616"/>
        <dbReference type="ChEBI" id="CHEBI:61977"/>
        <dbReference type="ChEBI" id="CHEBI:456216"/>
        <dbReference type="EC" id="2.7.11.1"/>
    </reaction>
</comment>
<dbReference type="OrthoDB" id="1088960at2759"/>
<dbReference type="GeneID" id="118497997"/>
<evidence type="ECO:0000256" key="2">
    <source>
        <dbReference type="ARBA" id="ARBA00022527"/>
    </source>
</evidence>
<keyword evidence="4 9" id="KW-0547">Nucleotide-binding</keyword>
<dbReference type="GO" id="GO:0005524">
    <property type="term" value="F:ATP binding"/>
    <property type="evidence" value="ECO:0007669"/>
    <property type="project" value="UniProtKB-UniRule"/>
</dbReference>
<protein>
    <recommendedName>
        <fullName evidence="1">non-specific serine/threonine protein kinase</fullName>
        <ecNumber evidence="1">2.7.11.1</ecNumber>
    </recommendedName>
</protein>
<dbReference type="PROSITE" id="PS50011">
    <property type="entry name" value="PROTEIN_KINASE_DOM"/>
    <property type="match status" value="1"/>
</dbReference>
<dbReference type="EMBL" id="JABVXQ010000013">
    <property type="protein sequence ID" value="KAF6082053.1"/>
    <property type="molecule type" value="Genomic_DNA"/>
</dbReference>
<keyword evidence="5" id="KW-0418">Kinase</keyword>
<comment type="catalytic activity">
    <reaction evidence="8">
        <text>L-seryl-[protein] + ATP = O-phospho-L-seryl-[protein] + ADP + H(+)</text>
        <dbReference type="Rhea" id="RHEA:17989"/>
        <dbReference type="Rhea" id="RHEA-COMP:9863"/>
        <dbReference type="Rhea" id="RHEA-COMP:11604"/>
        <dbReference type="ChEBI" id="CHEBI:15378"/>
        <dbReference type="ChEBI" id="CHEBI:29999"/>
        <dbReference type="ChEBI" id="CHEBI:30616"/>
        <dbReference type="ChEBI" id="CHEBI:83421"/>
        <dbReference type="ChEBI" id="CHEBI:456216"/>
        <dbReference type="EC" id="2.7.11.1"/>
    </reaction>
</comment>
<dbReference type="CDD" id="cd14337">
    <property type="entry name" value="UBA_MARK_Par1"/>
    <property type="match status" value="1"/>
</dbReference>
<dbReference type="SMART" id="SM00220">
    <property type="entry name" value="S_TKc"/>
    <property type="match status" value="1"/>
</dbReference>
<keyword evidence="3" id="KW-0808">Transferase</keyword>
<evidence type="ECO:0000256" key="1">
    <source>
        <dbReference type="ARBA" id="ARBA00012513"/>
    </source>
</evidence>
<evidence type="ECO:0000313" key="13">
    <source>
        <dbReference type="EMBL" id="KAF6082053.1"/>
    </source>
</evidence>
<keyword evidence="6 9" id="KW-0067">ATP-binding</keyword>
<evidence type="ECO:0000256" key="8">
    <source>
        <dbReference type="ARBA" id="ARBA00048679"/>
    </source>
</evidence>
<dbReference type="PANTHER" id="PTHR24346:SF56">
    <property type="entry name" value="SERINE_THREONINE-PROTEIN KINASE MARK2"/>
    <property type="match status" value="1"/>
</dbReference>
<proteinExistence type="inferred from homology"/>
<evidence type="ECO:0000259" key="12">
    <source>
        <dbReference type="PROSITE" id="PS50011"/>
    </source>
</evidence>
<comment type="similarity">
    <text evidence="10">Belongs to the protein kinase superfamily.</text>
</comment>
<evidence type="ECO:0000256" key="6">
    <source>
        <dbReference type="ARBA" id="ARBA00022840"/>
    </source>
</evidence>
<keyword evidence="2 10" id="KW-0723">Serine/threonine-protein kinase</keyword>
<feature type="region of interest" description="Disordered" evidence="11">
    <location>
        <begin position="385"/>
        <end position="431"/>
    </location>
</feature>
<evidence type="ECO:0000313" key="16">
    <source>
        <dbReference type="RefSeq" id="XP_035870367.1"/>
    </source>
</evidence>
<dbReference type="FunFam" id="1.10.510.10:FF:000571">
    <property type="entry name" value="Maternal embryonic leucine zipper kinase"/>
    <property type="match status" value="1"/>
</dbReference>
<dbReference type="EC" id="2.7.11.1" evidence="1"/>
<name>A0A7E6CU13_9CHIR</name>
<dbReference type="GO" id="GO:0005737">
    <property type="term" value="C:cytoplasm"/>
    <property type="evidence" value="ECO:0007669"/>
    <property type="project" value="TreeGrafter"/>
</dbReference>
<accession>A0A7E6CU13</accession>
<dbReference type="Proteomes" id="UP000504628">
    <property type="component" value="Chromosome 13"/>
</dbReference>
<dbReference type="Gene3D" id="1.10.510.10">
    <property type="entry name" value="Transferase(Phosphotransferase) domain 1"/>
    <property type="match status" value="1"/>
</dbReference>
<dbReference type="GO" id="GO:0050321">
    <property type="term" value="F:tau-protein kinase activity"/>
    <property type="evidence" value="ECO:0007669"/>
    <property type="project" value="TreeGrafter"/>
</dbReference>
<dbReference type="KEGG" id="pdic:118497997"/>
<dbReference type="CDD" id="cd14003">
    <property type="entry name" value="STKc_AMPK-like"/>
    <property type="match status" value="1"/>
</dbReference>
<dbReference type="InterPro" id="IPR017441">
    <property type="entry name" value="Protein_kinase_ATP_BS"/>
</dbReference>
<dbReference type="FunFam" id="1.10.8.10:FF:000005">
    <property type="entry name" value="Non-specific serine/threonine protein kinase"/>
    <property type="match status" value="1"/>
</dbReference>
<dbReference type="Pfam" id="PF00069">
    <property type="entry name" value="Pkinase"/>
    <property type="match status" value="1"/>
</dbReference>
<feature type="domain" description="Protein kinase" evidence="12">
    <location>
        <begin position="19"/>
        <end position="263"/>
    </location>
</feature>
<dbReference type="FunFam" id="3.30.200.20:FF:000003">
    <property type="entry name" value="Non-specific serine/threonine protein kinase"/>
    <property type="match status" value="1"/>
</dbReference>
<dbReference type="InterPro" id="IPR011009">
    <property type="entry name" value="Kinase-like_dom_sf"/>
</dbReference>
<feature type="binding site" evidence="9">
    <location>
        <position position="52"/>
    </location>
    <ligand>
        <name>ATP</name>
        <dbReference type="ChEBI" id="CHEBI:30616"/>
    </ligand>
</feature>
<dbReference type="PROSITE" id="PS00108">
    <property type="entry name" value="PROTEIN_KINASE_ST"/>
    <property type="match status" value="1"/>
</dbReference>
<dbReference type="GO" id="GO:0035556">
    <property type="term" value="P:intracellular signal transduction"/>
    <property type="evidence" value="ECO:0007669"/>
    <property type="project" value="TreeGrafter"/>
</dbReference>
<reference evidence="13 15" key="1">
    <citation type="journal article" date="2020" name="Nature">
        <title>Six reference-quality genomes reveal evolution of bat adaptations.</title>
        <authorList>
            <person name="Jebb D."/>
            <person name="Huang Z."/>
            <person name="Pippel M."/>
            <person name="Hughes G.M."/>
            <person name="Lavrichenko K."/>
            <person name="Devanna P."/>
            <person name="Winkler S."/>
            <person name="Jermiin L.S."/>
            <person name="Skirmuntt E.C."/>
            <person name="Katzourakis A."/>
            <person name="Burkitt-Gray L."/>
            <person name="Ray D.A."/>
            <person name="Sullivan K.A.M."/>
            <person name="Roscito J.G."/>
            <person name="Kirilenko B.M."/>
            <person name="Davalos L.M."/>
            <person name="Corthals A.P."/>
            <person name="Power M.L."/>
            <person name="Jones G."/>
            <person name="Ransome R.D."/>
            <person name="Dechmann D.K.N."/>
            <person name="Locatelli A.G."/>
            <person name="Puechmaille S.J."/>
            <person name="Fedrigo O."/>
            <person name="Jarvis E.D."/>
            <person name="Hiller M."/>
            <person name="Vernes S.C."/>
            <person name="Myers E.W."/>
            <person name="Teeling E.C."/>
        </authorList>
    </citation>
    <scope>NUCLEOTIDE SEQUENCE [LARGE SCALE GENOMIC DNA]</scope>
    <source>
        <strain evidence="13">Bat1K_MPI-CBG_1</strain>
    </source>
</reference>
<evidence type="ECO:0000256" key="9">
    <source>
        <dbReference type="PROSITE-ProRule" id="PRU10141"/>
    </source>
</evidence>